<protein>
    <submittedName>
        <fullName evidence="1">Uncharacterized protein</fullName>
    </submittedName>
</protein>
<dbReference type="EMBL" id="CP011507">
    <property type="protein sequence ID" value="AKS06957.1"/>
    <property type="molecule type" value="Genomic_DNA"/>
</dbReference>
<dbReference type="Proteomes" id="UP000036608">
    <property type="component" value="Chromosome"/>
</dbReference>
<reference evidence="1 2" key="1">
    <citation type="journal article" date="2015" name="Genome Announc.">
        <title>Complete Genome Sequence of the Rhizobacterium Pseudomonas trivialis Strain IHBB745 with Multiple Plant Growth-Promoting Activities and Tolerance to Desiccation and Alkalinity.</title>
        <authorList>
            <person name="Gulati A."/>
            <person name="Swarnkar M.K."/>
            <person name="Vyas P."/>
            <person name="Rahi P."/>
            <person name="Thakur R."/>
            <person name="Thakur N."/>
            <person name="Singh A.K."/>
        </authorList>
    </citation>
    <scope>NUCLEOTIDE SEQUENCE [LARGE SCALE GENOMIC DNA]</scope>
    <source>
        <strain evidence="2">745</strain>
    </source>
</reference>
<accession>A0A0H5ARM4</accession>
<dbReference type="KEGG" id="ptv:AA957_12810"/>
<evidence type="ECO:0000313" key="2">
    <source>
        <dbReference type="Proteomes" id="UP000036608"/>
    </source>
</evidence>
<dbReference type="PATRIC" id="fig|200450.3.peg.2645"/>
<evidence type="ECO:0000313" key="1">
    <source>
        <dbReference type="EMBL" id="AKS06957.1"/>
    </source>
</evidence>
<sequence length="116" mass="12891">MNNQSLSTSDKELSAIVPEDKHSAVVALLIAERAHASTWWTILNEMRFRNLLPDWALKMGAGSHPSYDKWDADCRASNLAMLAYDGNLNALIYPCSEFAPQNAQSEIVARDSEVQP</sequence>
<proteinExistence type="predicted"/>
<name>A0A0H5ARM4_9PSED</name>
<organism evidence="1 2">
    <name type="scientific">Pseudomonas trivialis</name>
    <dbReference type="NCBI Taxonomy" id="200450"/>
    <lineage>
        <taxon>Bacteria</taxon>
        <taxon>Pseudomonadati</taxon>
        <taxon>Pseudomonadota</taxon>
        <taxon>Gammaproteobacteria</taxon>
        <taxon>Pseudomonadales</taxon>
        <taxon>Pseudomonadaceae</taxon>
        <taxon>Pseudomonas</taxon>
    </lineage>
</organism>
<reference evidence="2" key="2">
    <citation type="submission" date="2015-05" db="EMBL/GenBank/DDBJ databases">
        <authorList>
            <person name="Swarnkar M.K."/>
            <person name="Vyas P."/>
            <person name="Rahi P."/>
            <person name="Thakur R."/>
            <person name="Thakur N."/>
            <person name="Singh A.K."/>
            <person name="Gulati A."/>
        </authorList>
    </citation>
    <scope>NUCLEOTIDE SEQUENCE [LARGE SCALE GENOMIC DNA]</scope>
    <source>
        <strain evidence="2">745</strain>
    </source>
</reference>
<gene>
    <name evidence="1" type="ORF">AA957_12810</name>
</gene>
<dbReference type="OrthoDB" id="6911520at2"/>
<dbReference type="RefSeq" id="WP_049710531.1">
    <property type="nucleotide sequence ID" value="NZ_CP011507.1"/>
</dbReference>
<dbReference type="AlphaFoldDB" id="A0A0H5ARM4"/>